<evidence type="ECO:0000313" key="1">
    <source>
        <dbReference type="EMBL" id="AKF26855.1"/>
    </source>
</evidence>
<sequence>MVTTSFLMVDGHIRNLQGHIDRLEAAAPTASQFHDRIITQLREAPGSVQAAVTIENNHYNVELRPPRKLNSLVTLDTHGHRDERLHPKIKGHDIAWQNMATANSRRQGADDGLLVDESGQVIMAINASLLAIKGDTVFHSTHPRSLPSVLESTVIAYLQEQGCNAKPREQGFNINDLRSSEVWLVDSLSGIRRVAAWLEYGSKFPVSETRPVAAFVPTFSEVNDYLWSTAQQV</sequence>
<dbReference type="SUPFAM" id="SSF56752">
    <property type="entry name" value="D-aminoacid aminotransferase-like PLP-dependent enzymes"/>
    <property type="match status" value="1"/>
</dbReference>
<dbReference type="Pfam" id="PF01063">
    <property type="entry name" value="Aminotran_4"/>
    <property type="match status" value="1"/>
</dbReference>
<accession>A0A0F6WQ54</accession>
<dbReference type="Gene3D" id="3.20.10.10">
    <property type="entry name" value="D-amino Acid Aminotransferase, subunit A, domain 2"/>
    <property type="match status" value="1"/>
</dbReference>
<reference evidence="1 2" key="1">
    <citation type="submission" date="2015-04" db="EMBL/GenBank/DDBJ databases">
        <title>Complete Genome Sequence of Brevibacterium flavum ATCC 15168.</title>
        <authorList>
            <person name="Ahn J."/>
            <person name="Park G."/>
            <person name="Jeon W."/>
            <person name="Jang Y."/>
            <person name="Jang M."/>
            <person name="Lee H."/>
            <person name="Lee H."/>
        </authorList>
    </citation>
    <scope>NUCLEOTIDE SEQUENCE [LARGE SCALE GENOMIC DNA]</scope>
    <source>
        <strain evidence="1 2">ATCC 15168</strain>
    </source>
</reference>
<proteinExistence type="predicted"/>
<protein>
    <recommendedName>
        <fullName evidence="3">Aminotransferase</fullName>
    </recommendedName>
</protein>
<evidence type="ECO:0000313" key="2">
    <source>
        <dbReference type="Proteomes" id="UP000034037"/>
    </source>
</evidence>
<dbReference type="InterPro" id="IPR001544">
    <property type="entry name" value="Aminotrans_IV"/>
</dbReference>
<gene>
    <name evidence="1" type="ORF">YH66_04440</name>
</gene>
<dbReference type="PATRIC" id="fig|92706.3.peg.919"/>
<dbReference type="AlphaFoldDB" id="A0A0F6WQ54"/>
<name>A0A0F6WQ54_9CORY</name>
<organism evidence="1 2">
    <name type="scientific">[Brevibacterium] flavum</name>
    <dbReference type="NCBI Taxonomy" id="92706"/>
    <lineage>
        <taxon>Bacteria</taxon>
        <taxon>Bacillati</taxon>
        <taxon>Actinomycetota</taxon>
        <taxon>Actinomycetes</taxon>
        <taxon>Mycobacteriales</taxon>
        <taxon>Corynebacteriaceae</taxon>
        <taxon>Corynebacterium</taxon>
    </lineage>
</organism>
<dbReference type="InterPro" id="IPR043132">
    <property type="entry name" value="BCAT-like_C"/>
</dbReference>
<evidence type="ECO:0008006" key="3">
    <source>
        <dbReference type="Google" id="ProtNLM"/>
    </source>
</evidence>
<dbReference type="GO" id="GO:0003824">
    <property type="term" value="F:catalytic activity"/>
    <property type="evidence" value="ECO:0007669"/>
    <property type="project" value="InterPro"/>
</dbReference>
<dbReference type="RefSeq" id="WP_003862358.1">
    <property type="nucleotide sequence ID" value="NZ_CP011309.1"/>
</dbReference>
<dbReference type="HOGENOM" id="CLU_064284_0_0_11"/>
<dbReference type="EMBL" id="CP011309">
    <property type="protein sequence ID" value="AKF26855.1"/>
    <property type="molecule type" value="Genomic_DNA"/>
</dbReference>
<dbReference type="InterPro" id="IPR036038">
    <property type="entry name" value="Aminotransferase-like"/>
</dbReference>
<keyword evidence="2" id="KW-1185">Reference proteome</keyword>
<dbReference type="Proteomes" id="UP000034037">
    <property type="component" value="Chromosome"/>
</dbReference>